<dbReference type="AlphaFoldDB" id="A0AAD7WRW5"/>
<evidence type="ECO:0000313" key="1">
    <source>
        <dbReference type="EMBL" id="KAJ8406079.1"/>
    </source>
</evidence>
<organism evidence="1 2">
    <name type="scientific">Aldrovandia affinis</name>
    <dbReference type="NCBI Taxonomy" id="143900"/>
    <lineage>
        <taxon>Eukaryota</taxon>
        <taxon>Metazoa</taxon>
        <taxon>Chordata</taxon>
        <taxon>Craniata</taxon>
        <taxon>Vertebrata</taxon>
        <taxon>Euteleostomi</taxon>
        <taxon>Actinopterygii</taxon>
        <taxon>Neopterygii</taxon>
        <taxon>Teleostei</taxon>
        <taxon>Notacanthiformes</taxon>
        <taxon>Halosauridae</taxon>
        <taxon>Aldrovandia</taxon>
    </lineage>
</organism>
<gene>
    <name evidence="1" type="ORF">AAFF_G00309670</name>
</gene>
<keyword evidence="2" id="KW-1185">Reference proteome</keyword>
<accession>A0AAD7WRW5</accession>
<name>A0AAD7WRW5_9TELE</name>
<evidence type="ECO:0000313" key="2">
    <source>
        <dbReference type="Proteomes" id="UP001221898"/>
    </source>
</evidence>
<dbReference type="EMBL" id="JAINUG010000045">
    <property type="protein sequence ID" value="KAJ8406079.1"/>
    <property type="molecule type" value="Genomic_DNA"/>
</dbReference>
<dbReference type="Proteomes" id="UP001221898">
    <property type="component" value="Unassembled WGS sequence"/>
</dbReference>
<proteinExistence type="predicted"/>
<reference evidence="1" key="1">
    <citation type="journal article" date="2023" name="Science">
        <title>Genome structures resolve the early diversification of teleost fishes.</title>
        <authorList>
            <person name="Parey E."/>
            <person name="Louis A."/>
            <person name="Montfort J."/>
            <person name="Bouchez O."/>
            <person name="Roques C."/>
            <person name="Iampietro C."/>
            <person name="Lluch J."/>
            <person name="Castinel A."/>
            <person name="Donnadieu C."/>
            <person name="Desvignes T."/>
            <person name="Floi Bucao C."/>
            <person name="Jouanno E."/>
            <person name="Wen M."/>
            <person name="Mejri S."/>
            <person name="Dirks R."/>
            <person name="Jansen H."/>
            <person name="Henkel C."/>
            <person name="Chen W.J."/>
            <person name="Zahm M."/>
            <person name="Cabau C."/>
            <person name="Klopp C."/>
            <person name="Thompson A.W."/>
            <person name="Robinson-Rechavi M."/>
            <person name="Braasch I."/>
            <person name="Lecointre G."/>
            <person name="Bobe J."/>
            <person name="Postlethwait J.H."/>
            <person name="Berthelot C."/>
            <person name="Roest Crollius H."/>
            <person name="Guiguen Y."/>
        </authorList>
    </citation>
    <scope>NUCLEOTIDE SEQUENCE</scope>
    <source>
        <strain evidence="1">NC1722</strain>
    </source>
</reference>
<comment type="caution">
    <text evidence="1">The sequence shown here is derived from an EMBL/GenBank/DDBJ whole genome shotgun (WGS) entry which is preliminary data.</text>
</comment>
<sequence>MRCARVFLVSHDLFGLRLSRVTGRTGHELFSSVLPLLQTKGQSALCPSIRGALKNMGKKPHLRAGTFEMPTLVLGAMRLPVSCPYASHTMNLLIIYKEDGAQHNTNKIPITAV</sequence>
<protein>
    <submittedName>
        <fullName evidence="1">Uncharacterized protein</fullName>
    </submittedName>
</protein>